<dbReference type="RefSeq" id="WP_290363256.1">
    <property type="nucleotide sequence ID" value="NZ_JAUFQU010000001.1"/>
</dbReference>
<comment type="caution">
    <text evidence="1">The sequence shown here is derived from an EMBL/GenBank/DDBJ whole genome shotgun (WGS) entry which is preliminary data.</text>
</comment>
<keyword evidence="2" id="KW-1185">Reference proteome</keyword>
<protein>
    <submittedName>
        <fullName evidence="1">GLPGLI family protein</fullName>
    </submittedName>
</protein>
<dbReference type="EMBL" id="JAUFQU010000001">
    <property type="protein sequence ID" value="MDN3707232.1"/>
    <property type="molecule type" value="Genomic_DNA"/>
</dbReference>
<accession>A0ABT8CUI9</accession>
<organism evidence="1 2">
    <name type="scientific">Paenimyroides ceti</name>
    <dbReference type="NCBI Taxonomy" id="395087"/>
    <lineage>
        <taxon>Bacteria</taxon>
        <taxon>Pseudomonadati</taxon>
        <taxon>Bacteroidota</taxon>
        <taxon>Flavobacteriia</taxon>
        <taxon>Flavobacteriales</taxon>
        <taxon>Flavobacteriaceae</taxon>
        <taxon>Paenimyroides</taxon>
    </lineage>
</organism>
<reference evidence="2" key="1">
    <citation type="journal article" date="2019" name="Int. J. Syst. Evol. Microbiol.">
        <title>The Global Catalogue of Microorganisms (GCM) 10K type strain sequencing project: providing services to taxonomists for standard genome sequencing and annotation.</title>
        <authorList>
            <consortium name="The Broad Institute Genomics Platform"/>
            <consortium name="The Broad Institute Genome Sequencing Center for Infectious Disease"/>
            <person name="Wu L."/>
            <person name="Ma J."/>
        </authorList>
    </citation>
    <scope>NUCLEOTIDE SEQUENCE [LARGE SCALE GENOMIC DNA]</scope>
    <source>
        <strain evidence="2">CECT 7184</strain>
    </source>
</reference>
<dbReference type="NCBIfam" id="TIGR01200">
    <property type="entry name" value="GLPGLI"/>
    <property type="match status" value="1"/>
</dbReference>
<sequence>MKSIFHVFFLFFLTNLSSQNISVKYTNIYDLSVPMTRESRIIINPLTLSVVYHEDFNSTKRIGKNGNEESNAAIASVKRSLDKYFVTDSDCKRFLYDDFALKNYKVEDNHPFTDWDISEESKLIAGFRTYKASSEFRGRKWIVWFTPDIPFPYGPWKFCGLPGLILEAHDAEKQWTYVAKEINLNSKDQIMIPDDKLFTKVSIKEFVTLKDEFHTNFLNSVDQDEREAVMVEKRNLRAGIETKFEWE</sequence>
<dbReference type="Pfam" id="PF09697">
    <property type="entry name" value="Porph_ging"/>
    <property type="match status" value="1"/>
</dbReference>
<proteinExistence type="predicted"/>
<evidence type="ECO:0000313" key="1">
    <source>
        <dbReference type="EMBL" id="MDN3707232.1"/>
    </source>
</evidence>
<evidence type="ECO:0000313" key="2">
    <source>
        <dbReference type="Proteomes" id="UP001242368"/>
    </source>
</evidence>
<gene>
    <name evidence="1" type="ORF">QW060_08800</name>
</gene>
<dbReference type="InterPro" id="IPR005901">
    <property type="entry name" value="GLPGLI"/>
</dbReference>
<dbReference type="Proteomes" id="UP001242368">
    <property type="component" value="Unassembled WGS sequence"/>
</dbReference>
<name>A0ABT8CUI9_9FLAO</name>